<dbReference type="GO" id="GO:0005739">
    <property type="term" value="C:mitochondrion"/>
    <property type="evidence" value="ECO:0007669"/>
    <property type="project" value="TreeGrafter"/>
</dbReference>
<dbReference type="STRING" id="348802.A0A0D2FAJ2"/>
<dbReference type="OrthoDB" id="3244603at2759"/>
<dbReference type="HOGENOM" id="CLU_1981631_0_0_1"/>
<keyword evidence="4" id="KW-0560">Oxidoreductase</keyword>
<evidence type="ECO:0000256" key="5">
    <source>
        <dbReference type="ARBA" id="ARBA00023027"/>
    </source>
</evidence>
<evidence type="ECO:0000313" key="6">
    <source>
        <dbReference type="EMBL" id="KIW57004.1"/>
    </source>
</evidence>
<sequence>MANDDRERLVVIGSGWVGLYIAQYIDTTIYAVSIVSPRRTSAYTPLLASAACGLFPFSLAEESIRAKGRHCDFIKANALDVDFDARQVQCEAAFDEENDGFPSRRFVLKFDKLVVCPGCTQPTRDS</sequence>
<dbReference type="Proteomes" id="UP000054342">
    <property type="component" value="Unassembled WGS sequence"/>
</dbReference>
<dbReference type="RefSeq" id="XP_013317588.1">
    <property type="nucleotide sequence ID" value="XM_013462134.1"/>
</dbReference>
<dbReference type="SUPFAM" id="SSF51905">
    <property type="entry name" value="FAD/NAD(P)-binding domain"/>
    <property type="match status" value="1"/>
</dbReference>
<evidence type="ECO:0000256" key="4">
    <source>
        <dbReference type="ARBA" id="ARBA00023002"/>
    </source>
</evidence>
<keyword evidence="2" id="KW-0285">Flavoprotein</keyword>
<proteinExistence type="inferred from homology"/>
<gene>
    <name evidence="6" type="ORF">PV05_05610</name>
</gene>
<dbReference type="GeneID" id="25327518"/>
<keyword evidence="7" id="KW-1185">Reference proteome</keyword>
<evidence type="ECO:0000256" key="1">
    <source>
        <dbReference type="ARBA" id="ARBA00005272"/>
    </source>
</evidence>
<evidence type="ECO:0000256" key="3">
    <source>
        <dbReference type="ARBA" id="ARBA00022827"/>
    </source>
</evidence>
<name>A0A0D2FAJ2_9EURO</name>
<evidence type="ECO:0000313" key="7">
    <source>
        <dbReference type="Proteomes" id="UP000054342"/>
    </source>
</evidence>
<dbReference type="AlphaFoldDB" id="A0A0D2FAJ2"/>
<dbReference type="EMBL" id="KN847319">
    <property type="protein sequence ID" value="KIW57004.1"/>
    <property type="molecule type" value="Genomic_DNA"/>
</dbReference>
<comment type="similarity">
    <text evidence="1">Belongs to the NADH dehydrogenase family.</text>
</comment>
<keyword evidence="5" id="KW-0520">NAD</keyword>
<protein>
    <submittedName>
        <fullName evidence="6">Uncharacterized protein</fullName>
    </submittedName>
</protein>
<dbReference type="Gene3D" id="3.50.50.100">
    <property type="match status" value="1"/>
</dbReference>
<dbReference type="InterPro" id="IPR036188">
    <property type="entry name" value="FAD/NAD-bd_sf"/>
</dbReference>
<dbReference type="InterPro" id="IPR045024">
    <property type="entry name" value="NDH-2"/>
</dbReference>
<keyword evidence="3" id="KW-0274">FAD</keyword>
<organism evidence="6 7">
    <name type="scientific">Exophiala xenobiotica</name>
    <dbReference type="NCBI Taxonomy" id="348802"/>
    <lineage>
        <taxon>Eukaryota</taxon>
        <taxon>Fungi</taxon>
        <taxon>Dikarya</taxon>
        <taxon>Ascomycota</taxon>
        <taxon>Pezizomycotina</taxon>
        <taxon>Eurotiomycetes</taxon>
        <taxon>Chaetothyriomycetidae</taxon>
        <taxon>Chaetothyriales</taxon>
        <taxon>Herpotrichiellaceae</taxon>
        <taxon>Exophiala</taxon>
    </lineage>
</organism>
<dbReference type="GO" id="GO:0003954">
    <property type="term" value="F:NADH dehydrogenase activity"/>
    <property type="evidence" value="ECO:0007669"/>
    <property type="project" value="InterPro"/>
</dbReference>
<accession>A0A0D2FAJ2</accession>
<reference evidence="6 7" key="1">
    <citation type="submission" date="2015-01" db="EMBL/GenBank/DDBJ databases">
        <title>The Genome Sequence of Exophiala xenobiotica CBS118157.</title>
        <authorList>
            <consortium name="The Broad Institute Genomics Platform"/>
            <person name="Cuomo C."/>
            <person name="de Hoog S."/>
            <person name="Gorbushina A."/>
            <person name="Stielow B."/>
            <person name="Teixiera M."/>
            <person name="Abouelleil A."/>
            <person name="Chapman S.B."/>
            <person name="Priest M."/>
            <person name="Young S.K."/>
            <person name="Wortman J."/>
            <person name="Nusbaum C."/>
            <person name="Birren B."/>
        </authorList>
    </citation>
    <scope>NUCLEOTIDE SEQUENCE [LARGE SCALE GENOMIC DNA]</scope>
    <source>
        <strain evidence="6 7">CBS 118157</strain>
    </source>
</reference>
<evidence type="ECO:0000256" key="2">
    <source>
        <dbReference type="ARBA" id="ARBA00022630"/>
    </source>
</evidence>
<dbReference type="PANTHER" id="PTHR43706">
    <property type="entry name" value="NADH DEHYDROGENASE"/>
    <property type="match status" value="1"/>
</dbReference>
<dbReference type="PANTHER" id="PTHR43706:SF17">
    <property type="entry name" value="NADH DEHYDROGENASE (EUROFUNG)"/>
    <property type="match status" value="1"/>
</dbReference>